<name>A0A540NNT8_MALBA</name>
<evidence type="ECO:0000313" key="2">
    <source>
        <dbReference type="Proteomes" id="UP000315295"/>
    </source>
</evidence>
<evidence type="ECO:0000313" key="1">
    <source>
        <dbReference type="EMBL" id="TQE12273.1"/>
    </source>
</evidence>
<keyword evidence="2" id="KW-1185">Reference proteome</keyword>
<protein>
    <submittedName>
        <fullName evidence="1">Uncharacterized protein</fullName>
    </submittedName>
</protein>
<comment type="caution">
    <text evidence="1">The sequence shown here is derived from an EMBL/GenBank/DDBJ whole genome shotgun (WGS) entry which is preliminary data.</text>
</comment>
<dbReference type="Proteomes" id="UP000315295">
    <property type="component" value="Unassembled WGS sequence"/>
</dbReference>
<sequence>MWERIGGFFPAVMKTEEVERPGDINGGGCGCWGSAVCSPGLPLAATPVEPTVQCPLTTS</sequence>
<gene>
    <name evidence="1" type="ORF">C1H46_001926</name>
</gene>
<organism evidence="1 2">
    <name type="scientific">Malus baccata</name>
    <name type="common">Siberian crab apple</name>
    <name type="synonym">Pyrus baccata</name>
    <dbReference type="NCBI Taxonomy" id="106549"/>
    <lineage>
        <taxon>Eukaryota</taxon>
        <taxon>Viridiplantae</taxon>
        <taxon>Streptophyta</taxon>
        <taxon>Embryophyta</taxon>
        <taxon>Tracheophyta</taxon>
        <taxon>Spermatophyta</taxon>
        <taxon>Magnoliopsida</taxon>
        <taxon>eudicotyledons</taxon>
        <taxon>Gunneridae</taxon>
        <taxon>Pentapetalae</taxon>
        <taxon>rosids</taxon>
        <taxon>fabids</taxon>
        <taxon>Rosales</taxon>
        <taxon>Rosaceae</taxon>
        <taxon>Amygdaloideae</taxon>
        <taxon>Maleae</taxon>
        <taxon>Malus</taxon>
    </lineage>
</organism>
<dbReference type="EMBL" id="VIEB01000020">
    <property type="protein sequence ID" value="TQE12273.1"/>
    <property type="molecule type" value="Genomic_DNA"/>
</dbReference>
<reference evidence="1 2" key="1">
    <citation type="journal article" date="2019" name="G3 (Bethesda)">
        <title>Sequencing of a Wild Apple (Malus baccata) Genome Unravels the Differences Between Cultivated and Wild Apple Species Regarding Disease Resistance and Cold Tolerance.</title>
        <authorList>
            <person name="Chen X."/>
        </authorList>
    </citation>
    <scope>NUCLEOTIDE SEQUENCE [LARGE SCALE GENOMIC DNA]</scope>
    <source>
        <strain evidence="2">cv. Shandingzi</strain>
        <tissue evidence="1">Leaves</tissue>
    </source>
</reference>
<dbReference type="AlphaFoldDB" id="A0A540NNT8"/>
<accession>A0A540NNT8</accession>
<proteinExistence type="predicted"/>